<evidence type="ECO:0000313" key="2">
    <source>
        <dbReference type="Proteomes" id="UP000436006"/>
    </source>
</evidence>
<dbReference type="AlphaFoldDB" id="A0A7K1SJU6"/>
<accession>A0A7K1SJU6</accession>
<reference evidence="1 2" key="1">
    <citation type="submission" date="2019-12" db="EMBL/GenBank/DDBJ databases">
        <title>Spirosoma sp. HMF4905 genome sequencing and assembly.</title>
        <authorList>
            <person name="Kang H."/>
            <person name="Cha I."/>
            <person name="Kim H."/>
            <person name="Joh K."/>
        </authorList>
    </citation>
    <scope>NUCLEOTIDE SEQUENCE [LARGE SCALE GENOMIC DNA]</scope>
    <source>
        <strain evidence="1 2">HMF4905</strain>
    </source>
</reference>
<dbReference type="EMBL" id="WPIN01000013">
    <property type="protein sequence ID" value="MVM34008.1"/>
    <property type="molecule type" value="Genomic_DNA"/>
</dbReference>
<gene>
    <name evidence="1" type="ORF">GO755_28500</name>
</gene>
<keyword evidence="2" id="KW-1185">Reference proteome</keyword>
<dbReference type="RefSeq" id="WP_157588715.1">
    <property type="nucleotide sequence ID" value="NZ_WPIN01000013.1"/>
</dbReference>
<proteinExistence type="predicted"/>
<organism evidence="1 2">
    <name type="scientific">Spirosoma arboris</name>
    <dbReference type="NCBI Taxonomy" id="2682092"/>
    <lineage>
        <taxon>Bacteria</taxon>
        <taxon>Pseudomonadati</taxon>
        <taxon>Bacteroidota</taxon>
        <taxon>Cytophagia</taxon>
        <taxon>Cytophagales</taxon>
        <taxon>Cytophagaceae</taxon>
        <taxon>Spirosoma</taxon>
    </lineage>
</organism>
<dbReference type="Proteomes" id="UP000436006">
    <property type="component" value="Unassembled WGS sequence"/>
</dbReference>
<comment type="caution">
    <text evidence="1">The sequence shown here is derived from an EMBL/GenBank/DDBJ whole genome shotgun (WGS) entry which is preliminary data.</text>
</comment>
<evidence type="ECO:0000313" key="1">
    <source>
        <dbReference type="EMBL" id="MVM34008.1"/>
    </source>
</evidence>
<protein>
    <submittedName>
        <fullName evidence="1">Uncharacterized protein</fullName>
    </submittedName>
</protein>
<sequence length="68" mass="7933">MKFIIHCSIILVFLWAWVAQIDRVWIEPNGYNRLVDKPSTLSYRTDSVAVLLSALDSFQVALDTRWSY</sequence>
<name>A0A7K1SJU6_9BACT</name>